<evidence type="ECO:0000313" key="10">
    <source>
        <dbReference type="Proteomes" id="UP000784294"/>
    </source>
</evidence>
<keyword evidence="5 8" id="KW-1133">Transmembrane helix</keyword>
<feature type="transmembrane region" description="Helical" evidence="8">
    <location>
        <begin position="32"/>
        <end position="53"/>
    </location>
</feature>
<comment type="similarity">
    <text evidence="2">Belongs to the TMEM8 family.</text>
</comment>
<feature type="region of interest" description="Disordered" evidence="7">
    <location>
        <begin position="109"/>
        <end position="132"/>
    </location>
</feature>
<dbReference type="OrthoDB" id="6255565at2759"/>
<feature type="compositionally biased region" description="Low complexity" evidence="7">
    <location>
        <begin position="122"/>
        <end position="132"/>
    </location>
</feature>
<dbReference type="PANTHER" id="PTHR14319:SF3">
    <property type="entry name" value="TRANSMEMBRANE PROTEIN-LIKE PROTEIN"/>
    <property type="match status" value="1"/>
</dbReference>
<dbReference type="EMBL" id="CAAALY010276482">
    <property type="protein sequence ID" value="VEL42770.1"/>
    <property type="molecule type" value="Genomic_DNA"/>
</dbReference>
<evidence type="ECO:0000256" key="2">
    <source>
        <dbReference type="ARBA" id="ARBA00005542"/>
    </source>
</evidence>
<accession>A0A3S5B117</accession>
<evidence type="ECO:0000256" key="6">
    <source>
        <dbReference type="ARBA" id="ARBA00023136"/>
    </source>
</evidence>
<feature type="transmembrane region" description="Helical" evidence="8">
    <location>
        <begin position="65"/>
        <end position="81"/>
    </location>
</feature>
<evidence type="ECO:0000256" key="8">
    <source>
        <dbReference type="SAM" id="Phobius"/>
    </source>
</evidence>
<evidence type="ECO:0000256" key="5">
    <source>
        <dbReference type="ARBA" id="ARBA00022989"/>
    </source>
</evidence>
<organism evidence="9 10">
    <name type="scientific">Protopolystoma xenopodis</name>
    <dbReference type="NCBI Taxonomy" id="117903"/>
    <lineage>
        <taxon>Eukaryota</taxon>
        <taxon>Metazoa</taxon>
        <taxon>Spiralia</taxon>
        <taxon>Lophotrochozoa</taxon>
        <taxon>Platyhelminthes</taxon>
        <taxon>Monogenea</taxon>
        <taxon>Polyopisthocotylea</taxon>
        <taxon>Polystomatidea</taxon>
        <taxon>Polystomatidae</taxon>
        <taxon>Protopolystoma</taxon>
    </lineage>
</organism>
<comment type="caution">
    <text evidence="9">The sequence shown here is derived from an EMBL/GenBank/DDBJ whole genome shotgun (WGS) entry which is preliminary data.</text>
</comment>
<protein>
    <submittedName>
        <fullName evidence="9">Uncharacterized protein</fullName>
    </submittedName>
</protein>
<evidence type="ECO:0000256" key="3">
    <source>
        <dbReference type="ARBA" id="ARBA00022475"/>
    </source>
</evidence>
<dbReference type="Proteomes" id="UP000784294">
    <property type="component" value="Unassembled WGS sequence"/>
</dbReference>
<evidence type="ECO:0000256" key="7">
    <source>
        <dbReference type="SAM" id="MobiDB-lite"/>
    </source>
</evidence>
<keyword evidence="6 8" id="KW-0472">Membrane</keyword>
<reference evidence="9" key="1">
    <citation type="submission" date="2018-11" db="EMBL/GenBank/DDBJ databases">
        <authorList>
            <consortium name="Pathogen Informatics"/>
        </authorList>
    </citation>
    <scope>NUCLEOTIDE SEQUENCE</scope>
</reference>
<evidence type="ECO:0000313" key="9">
    <source>
        <dbReference type="EMBL" id="VEL42770.1"/>
    </source>
</evidence>
<comment type="subcellular location">
    <subcellularLocation>
        <location evidence="1">Cell membrane</location>
        <topology evidence="1">Multi-pass membrane protein</topology>
    </subcellularLocation>
</comment>
<keyword evidence="4 8" id="KW-0812">Transmembrane</keyword>
<dbReference type="AlphaFoldDB" id="A0A3S5B117"/>
<dbReference type="InterPro" id="IPR021910">
    <property type="entry name" value="NGX6/PGAP6/MYMK"/>
</dbReference>
<dbReference type="GO" id="GO:0005886">
    <property type="term" value="C:plasma membrane"/>
    <property type="evidence" value="ECO:0007669"/>
    <property type="project" value="UniProtKB-SubCell"/>
</dbReference>
<evidence type="ECO:0000256" key="4">
    <source>
        <dbReference type="ARBA" id="ARBA00022692"/>
    </source>
</evidence>
<keyword evidence="3" id="KW-1003">Cell membrane</keyword>
<gene>
    <name evidence="9" type="ORF">PXEA_LOCUS36210</name>
</gene>
<evidence type="ECO:0000256" key="1">
    <source>
        <dbReference type="ARBA" id="ARBA00004651"/>
    </source>
</evidence>
<sequence>MVLTTCLFPRPEPSQQVHWSRRLHCLFPPIQWWLLGFLPGLCLSVAGLVLFLSRAMADNYAHLHSIWHVLIALSAAAFLPWPDRWRRALETVAPSDRVALSCGGNRLNRPTLTPVPAPTPTPTSIVTPTSDPTLTMVPVRVATPQDGHPRGLEEKSSDAEWQQVEKVDGEADRRLVVSPVGWAASADRVVKERPRHGHLADCPQGVCSAK</sequence>
<keyword evidence="10" id="KW-1185">Reference proteome</keyword>
<name>A0A3S5B117_9PLAT</name>
<dbReference type="PANTHER" id="PTHR14319">
    <property type="entry name" value="FIVE-SPAN TRANSMEMBRANE PROTEIN M83"/>
    <property type="match status" value="1"/>
</dbReference>
<proteinExistence type="inferred from homology"/>